<dbReference type="PANTHER" id="PTHR33607:SF2">
    <property type="entry name" value="ENDONUCLEASE-1"/>
    <property type="match status" value="1"/>
</dbReference>
<dbReference type="SUPFAM" id="SSF54060">
    <property type="entry name" value="His-Me finger endonucleases"/>
    <property type="match status" value="1"/>
</dbReference>
<keyword evidence="4" id="KW-0378">Hydrolase</keyword>
<evidence type="ECO:0000313" key="7">
    <source>
        <dbReference type="EMBL" id="MCD1118710.1"/>
    </source>
</evidence>
<dbReference type="InterPro" id="IPR013783">
    <property type="entry name" value="Ig-like_fold"/>
</dbReference>
<dbReference type="InterPro" id="IPR003961">
    <property type="entry name" value="FN3_dom"/>
</dbReference>
<dbReference type="InterPro" id="IPR007346">
    <property type="entry name" value="Endonuclease-I"/>
</dbReference>
<dbReference type="NCBIfam" id="TIGR04183">
    <property type="entry name" value="Por_Secre_tail"/>
    <property type="match status" value="1"/>
</dbReference>
<gene>
    <name evidence="7" type="ORF">LO744_17865</name>
</gene>
<dbReference type="InterPro" id="IPR044925">
    <property type="entry name" value="His-Me_finger_sf"/>
</dbReference>
<accession>A0A9Q3YZN2</accession>
<evidence type="ECO:0000256" key="3">
    <source>
        <dbReference type="ARBA" id="ARBA00022729"/>
    </source>
</evidence>
<dbReference type="GO" id="GO:0004519">
    <property type="term" value="F:endonuclease activity"/>
    <property type="evidence" value="ECO:0007669"/>
    <property type="project" value="UniProtKB-KW"/>
</dbReference>
<dbReference type="Pfam" id="PF04231">
    <property type="entry name" value="Endonuclease_1"/>
    <property type="match status" value="1"/>
</dbReference>
<dbReference type="SUPFAM" id="SSF49265">
    <property type="entry name" value="Fibronectin type III"/>
    <property type="match status" value="1"/>
</dbReference>
<evidence type="ECO:0000256" key="4">
    <source>
        <dbReference type="ARBA" id="ARBA00022801"/>
    </source>
</evidence>
<dbReference type="Proteomes" id="UP001108025">
    <property type="component" value="Unassembled WGS sequence"/>
</dbReference>
<dbReference type="PROSITE" id="PS50853">
    <property type="entry name" value="FN3"/>
    <property type="match status" value="1"/>
</dbReference>
<evidence type="ECO:0000259" key="6">
    <source>
        <dbReference type="PROSITE" id="PS50853"/>
    </source>
</evidence>
<evidence type="ECO:0000256" key="1">
    <source>
        <dbReference type="ARBA" id="ARBA00006429"/>
    </source>
</evidence>
<dbReference type="Pfam" id="PF18962">
    <property type="entry name" value="Por_Secre_tail"/>
    <property type="match status" value="1"/>
</dbReference>
<comment type="caution">
    <text evidence="7">The sequence shown here is derived from an EMBL/GenBank/DDBJ whole genome shotgun (WGS) entry which is preliminary data.</text>
</comment>
<keyword evidence="2" id="KW-0540">Nuclease</keyword>
<feature type="chain" id="PRO_5040156062" evidence="5">
    <location>
        <begin position="20"/>
        <end position="590"/>
    </location>
</feature>
<dbReference type="AlphaFoldDB" id="A0A9Q3YZN2"/>
<dbReference type="RefSeq" id="WP_230671816.1">
    <property type="nucleotide sequence ID" value="NZ_JAJNAY010000002.1"/>
</dbReference>
<dbReference type="SMART" id="SM00060">
    <property type="entry name" value="FN3"/>
    <property type="match status" value="1"/>
</dbReference>
<keyword evidence="8" id="KW-1185">Reference proteome</keyword>
<evidence type="ECO:0000256" key="5">
    <source>
        <dbReference type="SAM" id="SignalP"/>
    </source>
</evidence>
<dbReference type="EMBL" id="JAJNAY010000002">
    <property type="protein sequence ID" value="MCD1118710.1"/>
    <property type="molecule type" value="Genomic_DNA"/>
</dbReference>
<evidence type="ECO:0000256" key="2">
    <source>
        <dbReference type="ARBA" id="ARBA00022722"/>
    </source>
</evidence>
<reference evidence="7" key="1">
    <citation type="submission" date="2021-11" db="EMBL/GenBank/DDBJ databases">
        <title>Description of novel Chryseobacterium species.</title>
        <authorList>
            <person name="Saticioglu I.B."/>
            <person name="Ay H."/>
            <person name="Altun S."/>
            <person name="Duman M."/>
        </authorList>
    </citation>
    <scope>NUCLEOTIDE SEQUENCE</scope>
    <source>
        <strain evidence="7">C-17</strain>
    </source>
</reference>
<evidence type="ECO:0000313" key="8">
    <source>
        <dbReference type="Proteomes" id="UP001108025"/>
    </source>
</evidence>
<dbReference type="CDD" id="cd00063">
    <property type="entry name" value="FN3"/>
    <property type="match status" value="1"/>
</dbReference>
<dbReference type="PANTHER" id="PTHR33607">
    <property type="entry name" value="ENDONUCLEASE-1"/>
    <property type="match status" value="1"/>
</dbReference>
<feature type="signal peptide" evidence="5">
    <location>
        <begin position="1"/>
        <end position="19"/>
    </location>
</feature>
<keyword evidence="3 5" id="KW-0732">Signal</keyword>
<comment type="similarity">
    <text evidence="1">Belongs to the EndA/NucM nuclease family.</text>
</comment>
<name>A0A9Q3YZN2_9FLAO</name>
<feature type="domain" description="Fibronectin type-III" evidence="6">
    <location>
        <begin position="280"/>
        <end position="365"/>
    </location>
</feature>
<sequence length="590" mass="63673">MRRILNSLLLSLITISALAQIPANYYSTATGTGAALKTQLNTIITNGHQDHGYGGLWTAYQTTDRDYYYENDGTILDIYSERPTVADPYNFTYNTNQCGTYSNEGDCYNREHIVPQSLFNQASPMRNDIHFIRATDGKVNGLRSNYPFGKVGTATSTSLNGSKLGNSASAGYGGTVFEPIDEFKGDVARMIFYFVTRYETQLSGFSSGNMLGNSAYPGLQAWELNQLLAWHNLDPVSPAEIGRNNASYTYQGNRNPYIDNPNYVDLVWGTITLDTEAPTTPTNLVANNPTSSTVALNWTASTDNIGVIGYDVYANGVLKSTVSGTTTTVQALNPSTTYNFYVIAKDAAGNPSPQSNIATETTLAGSGGGTGTCGTEDFENITGTGNGYATRIWTNNGITWTATDARIDQTINEKAITIQNGSLTSSSISGGVATLTVTTQRKFGGSSSTLNLQINGTTVATIPYSDVATTTTVNVNISGNVIIKLVNPVASNRVAIDDLTWTCSTTLSTVENSKEKAFSIYPNPVKNHELFVKGENLSKISKAEIYDLSGKLIKNIANPFKNSNKINLHRVTKGVYILKTDNTSTKFIVD</sequence>
<dbReference type="GO" id="GO:0016787">
    <property type="term" value="F:hydrolase activity"/>
    <property type="evidence" value="ECO:0007669"/>
    <property type="project" value="UniProtKB-KW"/>
</dbReference>
<organism evidence="7 8">
    <name type="scientific">Chryseobacterium turcicum</name>
    <dbReference type="NCBI Taxonomy" id="2898076"/>
    <lineage>
        <taxon>Bacteria</taxon>
        <taxon>Pseudomonadati</taxon>
        <taxon>Bacteroidota</taxon>
        <taxon>Flavobacteriia</taxon>
        <taxon>Flavobacteriales</taxon>
        <taxon>Weeksellaceae</taxon>
        <taxon>Chryseobacterium group</taxon>
        <taxon>Chryseobacterium</taxon>
    </lineage>
</organism>
<protein>
    <submittedName>
        <fullName evidence="7">Endonuclease</fullName>
    </submittedName>
</protein>
<proteinExistence type="inferred from homology"/>
<dbReference type="InterPro" id="IPR036116">
    <property type="entry name" value="FN3_sf"/>
</dbReference>
<dbReference type="InterPro" id="IPR026444">
    <property type="entry name" value="Secre_tail"/>
</dbReference>
<keyword evidence="7" id="KW-0255">Endonuclease</keyword>
<dbReference type="Pfam" id="PF00041">
    <property type="entry name" value="fn3"/>
    <property type="match status" value="1"/>
</dbReference>
<dbReference type="Gene3D" id="2.60.40.10">
    <property type="entry name" value="Immunoglobulins"/>
    <property type="match status" value="1"/>
</dbReference>